<dbReference type="HOGENOM" id="CLU_054014_0_0_9"/>
<protein>
    <submittedName>
        <fullName evidence="1">Uncharacterized protein</fullName>
    </submittedName>
</protein>
<accession>C9L6H3</accession>
<dbReference type="eggNOG" id="ENOG502ZCAA">
    <property type="taxonomic scope" value="Bacteria"/>
</dbReference>
<dbReference type="Proteomes" id="UP000003755">
    <property type="component" value="Unassembled WGS sequence"/>
</dbReference>
<dbReference type="Pfam" id="PF18941">
    <property type="entry name" value="DUF5688"/>
    <property type="match status" value="1"/>
</dbReference>
<gene>
    <name evidence="1" type="ORF">BLAHAN_04983</name>
</gene>
<evidence type="ECO:0000313" key="2">
    <source>
        <dbReference type="Proteomes" id="UP000003755"/>
    </source>
</evidence>
<keyword evidence="2" id="KW-1185">Reference proteome</keyword>
<organism evidence="1 2">
    <name type="scientific">Blautia hansenii DSM 20583</name>
    <dbReference type="NCBI Taxonomy" id="537007"/>
    <lineage>
        <taxon>Bacteria</taxon>
        <taxon>Bacillati</taxon>
        <taxon>Bacillota</taxon>
        <taxon>Clostridia</taxon>
        <taxon>Lachnospirales</taxon>
        <taxon>Lachnospiraceae</taxon>
        <taxon>Blautia</taxon>
    </lineage>
</organism>
<dbReference type="STRING" id="537007.BLAHAN_04983"/>
<evidence type="ECO:0000313" key="1">
    <source>
        <dbReference type="EMBL" id="EEX22017.1"/>
    </source>
</evidence>
<dbReference type="InterPro" id="IPR043743">
    <property type="entry name" value="DUF5688"/>
</dbReference>
<proteinExistence type="predicted"/>
<reference evidence="1" key="1">
    <citation type="submission" date="2009-09" db="EMBL/GenBank/DDBJ databases">
        <authorList>
            <person name="Weinstock G."/>
            <person name="Sodergren E."/>
            <person name="Clifton S."/>
            <person name="Fulton L."/>
            <person name="Fulton B."/>
            <person name="Courtney L."/>
            <person name="Fronick C."/>
            <person name="Harrison M."/>
            <person name="Strong C."/>
            <person name="Farmer C."/>
            <person name="Delahaunty K."/>
            <person name="Markovic C."/>
            <person name="Hall O."/>
            <person name="Minx P."/>
            <person name="Tomlinson C."/>
            <person name="Mitreva M."/>
            <person name="Nelson J."/>
            <person name="Hou S."/>
            <person name="Wollam A."/>
            <person name="Pepin K.H."/>
            <person name="Johnson M."/>
            <person name="Bhonagiri V."/>
            <person name="Nash W.E."/>
            <person name="Warren W."/>
            <person name="Chinwalla A."/>
            <person name="Mardis E.R."/>
            <person name="Wilson R.K."/>
        </authorList>
    </citation>
    <scope>NUCLEOTIDE SEQUENCE [LARGE SCALE GENOMIC DNA]</scope>
    <source>
        <strain evidence="1">DSM 20583</strain>
    </source>
</reference>
<dbReference type="EMBL" id="ABYU02000012">
    <property type="protein sequence ID" value="EEX22017.1"/>
    <property type="molecule type" value="Genomic_DNA"/>
</dbReference>
<name>C9L6H3_BLAHA</name>
<sequence>MRYGEILSFFAFSVLLSIKIIKKRRMYMEYEAFKETLMDFLREKTGGEKSISLHRVEKNNGIELDALVVRGKRDKIAPMIYLKPFYVDFQGGLSMEEIAVQILQLSVTEKQEEFSLTEFEDYRKARTKVYYKLVNYDMNKRKLQYMPHIKYLDLAVVFYYRLEGGKLNGASIIIHDCNLHAWGIEKEQLVKDALLNTSRKLPYTIQGMEALIAELSGSQPRITGEELMYILTNEEKYYGAAVILYPHVLNHIAKVLKKNFYILPSSVHECILVPDQGQYSRIELKRMVKEVNDSQVEDEEILSYEIYYYDCKKEALMM</sequence>
<dbReference type="AlphaFoldDB" id="C9L6H3"/>
<comment type="caution">
    <text evidence="1">The sequence shown here is derived from an EMBL/GenBank/DDBJ whole genome shotgun (WGS) entry which is preliminary data.</text>
</comment>